<dbReference type="SFLD" id="SFLDG01132">
    <property type="entry name" value="C1.5.3:_5'-Nucleotidase_Like"/>
    <property type="match status" value="1"/>
</dbReference>
<organism evidence="1 2">
    <name type="scientific">Lepraria finkii</name>
    <dbReference type="NCBI Taxonomy" id="1340010"/>
    <lineage>
        <taxon>Eukaryota</taxon>
        <taxon>Fungi</taxon>
        <taxon>Dikarya</taxon>
        <taxon>Ascomycota</taxon>
        <taxon>Pezizomycotina</taxon>
        <taxon>Lecanoromycetes</taxon>
        <taxon>OSLEUM clade</taxon>
        <taxon>Lecanoromycetidae</taxon>
        <taxon>Lecanorales</taxon>
        <taxon>Lecanorineae</taxon>
        <taxon>Stereocaulaceae</taxon>
        <taxon>Lepraria</taxon>
    </lineage>
</organism>
<keyword evidence="2" id="KW-1185">Reference proteome</keyword>
<dbReference type="InterPro" id="IPR052791">
    <property type="entry name" value="SSM1_domain"/>
</dbReference>
<gene>
    <name evidence="1" type="ORF">ABVK25_007742</name>
</gene>
<dbReference type="PANTHER" id="PTHR47438">
    <property type="entry name" value="PHOSPHATE METABOLISM PROTEIN 8-RELATED"/>
    <property type="match status" value="1"/>
</dbReference>
<protein>
    <recommendedName>
        <fullName evidence="3">Pyrimidine 5-nucleotidase</fullName>
    </recommendedName>
</protein>
<dbReference type="InterPro" id="IPR010237">
    <property type="entry name" value="Pyr-5-nucltdase"/>
</dbReference>
<dbReference type="Pfam" id="PF00702">
    <property type="entry name" value="Hydrolase"/>
    <property type="match status" value="1"/>
</dbReference>
<dbReference type="Gene3D" id="3.40.50.1000">
    <property type="entry name" value="HAD superfamily/HAD-like"/>
    <property type="match status" value="1"/>
</dbReference>
<dbReference type="InterPro" id="IPR036412">
    <property type="entry name" value="HAD-like_sf"/>
</dbReference>
<dbReference type="SUPFAM" id="SSF56784">
    <property type="entry name" value="HAD-like"/>
    <property type="match status" value="1"/>
</dbReference>
<dbReference type="Gene3D" id="1.10.150.450">
    <property type="match status" value="1"/>
</dbReference>
<accession>A0ABR4B387</accession>
<comment type="caution">
    <text evidence="1">The sequence shown here is derived from an EMBL/GenBank/DDBJ whole genome shotgun (WGS) entry which is preliminary data.</text>
</comment>
<proteinExistence type="predicted"/>
<evidence type="ECO:0000313" key="2">
    <source>
        <dbReference type="Proteomes" id="UP001590951"/>
    </source>
</evidence>
<evidence type="ECO:0008006" key="3">
    <source>
        <dbReference type="Google" id="ProtNLM"/>
    </source>
</evidence>
<dbReference type="EMBL" id="JBHFEH010000030">
    <property type="protein sequence ID" value="KAL2052050.1"/>
    <property type="molecule type" value="Genomic_DNA"/>
</dbReference>
<dbReference type="Proteomes" id="UP001590951">
    <property type="component" value="Unassembled WGS sequence"/>
</dbReference>
<dbReference type="NCBIfam" id="TIGR01509">
    <property type="entry name" value="HAD-SF-IA-v3"/>
    <property type="match status" value="1"/>
</dbReference>
<evidence type="ECO:0000313" key="1">
    <source>
        <dbReference type="EMBL" id="KAL2052050.1"/>
    </source>
</evidence>
<dbReference type="NCBIfam" id="TIGR01993">
    <property type="entry name" value="Pyr-5-nucltdase"/>
    <property type="match status" value="1"/>
</dbReference>
<dbReference type="SFLD" id="SFLDG01129">
    <property type="entry name" value="C1.5:_HAD__Beta-PGM__Phosphata"/>
    <property type="match status" value="1"/>
</dbReference>
<dbReference type="SFLD" id="SFLDS00003">
    <property type="entry name" value="Haloacid_Dehalogenase"/>
    <property type="match status" value="1"/>
</dbReference>
<dbReference type="PANTHER" id="PTHR47438:SF1">
    <property type="entry name" value="PHOSPHATE METABOLISM PROTEIN 8-RELATED"/>
    <property type="match status" value="1"/>
</dbReference>
<reference evidence="1 2" key="1">
    <citation type="submission" date="2024-09" db="EMBL/GenBank/DDBJ databases">
        <title>Rethinking Asexuality: The Enigmatic Case of Functional Sexual Genes in Lepraria (Stereocaulaceae).</title>
        <authorList>
            <person name="Doellman M."/>
            <person name="Sun Y."/>
            <person name="Barcenas-Pena A."/>
            <person name="Lumbsch H.T."/>
            <person name="Grewe F."/>
        </authorList>
    </citation>
    <scope>NUCLEOTIDE SEQUENCE [LARGE SCALE GENOMIC DNA]</scope>
    <source>
        <strain evidence="1 2">Grewe 0041</strain>
    </source>
</reference>
<sequence length="244" mass="28193">MSDPRPTNRTNSRPVFFFDIDNCLYPPSTRVQDLMQQLIDDYFVRHLELSPEDAQMLHRQYYKDYGLAITGLVKHHRIDPLAYNREVDDALPLDGIIKPDARLRQLLMDMDKTKVKLWLFTNAHITHARRVVRLLGVEDLFEGVTYCNYEQTPLIAKPHARMFDKAEAEAGAASSEDCYFVDDSLLNCGHASARGWKVVHKVEKDDLDPVTAGGQHQVRDLEELRDVFPQFFKAQREPSSHLRL</sequence>
<name>A0ABR4B387_9LECA</name>
<dbReference type="InterPro" id="IPR023214">
    <property type="entry name" value="HAD_sf"/>
</dbReference>
<dbReference type="InterPro" id="IPR006439">
    <property type="entry name" value="HAD-SF_hydro_IA"/>
</dbReference>